<evidence type="ECO:0000313" key="3">
    <source>
        <dbReference type="Proteomes" id="UP000005801"/>
    </source>
</evidence>
<keyword evidence="1" id="KW-0472">Membrane</keyword>
<evidence type="ECO:0000256" key="1">
    <source>
        <dbReference type="SAM" id="Phobius"/>
    </source>
</evidence>
<comment type="caution">
    <text evidence="2">The sequence shown here is derived from an EMBL/GenBank/DDBJ whole genome shotgun (WGS) entry which is preliminary data.</text>
</comment>
<protein>
    <submittedName>
        <fullName evidence="2">Uncharacterized protein</fullName>
    </submittedName>
</protein>
<proteinExistence type="predicted"/>
<evidence type="ECO:0000313" key="2">
    <source>
        <dbReference type="EMBL" id="EDM81784.1"/>
    </source>
</evidence>
<dbReference type="OrthoDB" id="9851500at2"/>
<dbReference type="AlphaFoldDB" id="A6FWW0"/>
<name>A6FWW0_9BACT</name>
<keyword evidence="3" id="KW-1185">Reference proteome</keyword>
<dbReference type="RefSeq" id="WP_006968959.1">
    <property type="nucleotide sequence ID" value="NZ_ABCS01000001.1"/>
</dbReference>
<dbReference type="EMBL" id="ABCS01000001">
    <property type="protein sequence ID" value="EDM81784.1"/>
    <property type="molecule type" value="Genomic_DNA"/>
</dbReference>
<keyword evidence="1" id="KW-1133">Transmembrane helix</keyword>
<accession>A6FWW0</accession>
<organism evidence="2 3">
    <name type="scientific">Plesiocystis pacifica SIR-1</name>
    <dbReference type="NCBI Taxonomy" id="391625"/>
    <lineage>
        <taxon>Bacteria</taxon>
        <taxon>Pseudomonadati</taxon>
        <taxon>Myxococcota</taxon>
        <taxon>Polyangia</taxon>
        <taxon>Nannocystales</taxon>
        <taxon>Nannocystaceae</taxon>
        <taxon>Plesiocystis</taxon>
    </lineage>
</organism>
<sequence length="132" mass="14751">MGDAKRFRGLREIVWAVAGLTIVAAVLWSIDSRSCATLDEDQDQVGSRDSALLVELDERCKRGGALPHECVAVGVEQCRAKVRVRERRGDEHGEALGTFETTLAMRYSPLLGQWFEVEVLDRKQILGLPNRE</sequence>
<feature type="transmembrane region" description="Helical" evidence="1">
    <location>
        <begin position="12"/>
        <end position="30"/>
    </location>
</feature>
<dbReference type="Proteomes" id="UP000005801">
    <property type="component" value="Unassembled WGS sequence"/>
</dbReference>
<gene>
    <name evidence="2" type="ORF">PPSIR1_04938</name>
</gene>
<reference evidence="2 3" key="1">
    <citation type="submission" date="2007-06" db="EMBL/GenBank/DDBJ databases">
        <authorList>
            <person name="Shimkets L."/>
            <person name="Ferriera S."/>
            <person name="Johnson J."/>
            <person name="Kravitz S."/>
            <person name="Beeson K."/>
            <person name="Sutton G."/>
            <person name="Rogers Y.-H."/>
            <person name="Friedman R."/>
            <person name="Frazier M."/>
            <person name="Venter J.C."/>
        </authorList>
    </citation>
    <scope>NUCLEOTIDE SEQUENCE [LARGE SCALE GENOMIC DNA]</scope>
    <source>
        <strain evidence="2 3">SIR-1</strain>
    </source>
</reference>
<keyword evidence="1" id="KW-0812">Transmembrane</keyword>